<dbReference type="PANTHER" id="PTHR13420">
    <property type="entry name" value="UPF0235 PROTEIN C15ORF40"/>
    <property type="match status" value="1"/>
</dbReference>
<keyword evidence="2" id="KW-1185">Reference proteome</keyword>
<dbReference type="NCBIfam" id="TIGR00251">
    <property type="entry name" value="DUF167 family protein"/>
    <property type="match status" value="1"/>
</dbReference>
<evidence type="ECO:0008006" key="4">
    <source>
        <dbReference type="Google" id="ProtNLM"/>
    </source>
</evidence>
<dbReference type="HAMAP" id="MF_00634">
    <property type="entry name" value="UPF0235"/>
    <property type="match status" value="1"/>
</dbReference>
<sequence length="158" mass="16971">MNMVEWSVAPCGSSNLFLTSPSSIERHRKSDYEFQIKPNMSQLSSIRYVAATKKSPLATLLLKCHVKPGASKSREGVAAVTDDAVELCVSAQAREGEANKAVVIVLSKALGLAKSDLTITHGLKSRDKIVLINGKLAQGPEADVISRAQKLLRKASQV</sequence>
<proteinExistence type="inferred from homology"/>
<protein>
    <recommendedName>
        <fullName evidence="4">YggU-like protein</fullName>
    </recommendedName>
</protein>
<dbReference type="SUPFAM" id="SSF69786">
    <property type="entry name" value="YggU-like"/>
    <property type="match status" value="1"/>
</dbReference>
<dbReference type="GeneID" id="41963322"/>
<dbReference type="InterPro" id="IPR003746">
    <property type="entry name" value="DUF167"/>
</dbReference>
<name>A0A6P8AV44_PYRGI</name>
<dbReference type="PANTHER" id="PTHR13420:SF7">
    <property type="entry name" value="UPF0235 PROTEIN C15ORF40"/>
    <property type="match status" value="1"/>
</dbReference>
<evidence type="ECO:0000256" key="1">
    <source>
        <dbReference type="ARBA" id="ARBA00010364"/>
    </source>
</evidence>
<dbReference type="InterPro" id="IPR036591">
    <property type="entry name" value="YggU-like_sf"/>
</dbReference>
<dbReference type="SMART" id="SM01152">
    <property type="entry name" value="DUF167"/>
    <property type="match status" value="1"/>
</dbReference>
<reference evidence="2 3" key="1">
    <citation type="journal article" date="2019" name="Mol. Biol. Evol.">
        <title>Blast fungal genomes show frequent chromosomal changes, gene gains and losses, and effector gene turnover.</title>
        <authorList>
            <person name="Gomez Luciano L.B."/>
            <person name="Jason Tsai I."/>
            <person name="Chuma I."/>
            <person name="Tosa Y."/>
            <person name="Chen Y.H."/>
            <person name="Li J.Y."/>
            <person name="Li M.Y."/>
            <person name="Jade Lu M.Y."/>
            <person name="Nakayashiki H."/>
            <person name="Li W.H."/>
        </authorList>
    </citation>
    <scope>NUCLEOTIDE SEQUENCE [LARGE SCALE GENOMIC DNA]</scope>
    <source>
        <strain evidence="2 3">NI907</strain>
    </source>
</reference>
<organism evidence="2 3">
    <name type="scientific">Pyricularia grisea</name>
    <name type="common">Crabgrass-specific blast fungus</name>
    <name type="synonym">Magnaporthe grisea</name>
    <dbReference type="NCBI Taxonomy" id="148305"/>
    <lineage>
        <taxon>Eukaryota</taxon>
        <taxon>Fungi</taxon>
        <taxon>Dikarya</taxon>
        <taxon>Ascomycota</taxon>
        <taxon>Pezizomycotina</taxon>
        <taxon>Sordariomycetes</taxon>
        <taxon>Sordariomycetidae</taxon>
        <taxon>Magnaporthales</taxon>
        <taxon>Pyriculariaceae</taxon>
        <taxon>Pyricularia</taxon>
    </lineage>
</organism>
<dbReference type="GO" id="GO:0005737">
    <property type="term" value="C:cytoplasm"/>
    <property type="evidence" value="ECO:0007669"/>
    <property type="project" value="TreeGrafter"/>
</dbReference>
<dbReference type="RefSeq" id="XP_030978788.1">
    <property type="nucleotide sequence ID" value="XM_031128414.1"/>
</dbReference>
<accession>A0A6P8AV44</accession>
<dbReference type="Gene3D" id="3.30.1200.10">
    <property type="entry name" value="YggU-like"/>
    <property type="match status" value="1"/>
</dbReference>
<evidence type="ECO:0000313" key="2">
    <source>
        <dbReference type="Proteomes" id="UP000515153"/>
    </source>
</evidence>
<reference evidence="3" key="3">
    <citation type="submission" date="2025-08" db="UniProtKB">
        <authorList>
            <consortium name="RefSeq"/>
        </authorList>
    </citation>
    <scope>IDENTIFICATION</scope>
    <source>
        <strain evidence="3">NI907</strain>
    </source>
</reference>
<reference evidence="3" key="2">
    <citation type="submission" date="2019-10" db="EMBL/GenBank/DDBJ databases">
        <authorList>
            <consortium name="NCBI Genome Project"/>
        </authorList>
    </citation>
    <scope>NUCLEOTIDE SEQUENCE</scope>
    <source>
        <strain evidence="3">NI907</strain>
    </source>
</reference>
<dbReference type="Pfam" id="PF02594">
    <property type="entry name" value="DUF167"/>
    <property type="match status" value="1"/>
</dbReference>
<dbReference type="KEGG" id="pgri:PgNI_08417"/>
<gene>
    <name evidence="3" type="ORF">PgNI_08417</name>
</gene>
<dbReference type="Proteomes" id="UP000515153">
    <property type="component" value="Chromosome V"/>
</dbReference>
<dbReference type="AlphaFoldDB" id="A0A6P8AV44"/>
<evidence type="ECO:0000313" key="3">
    <source>
        <dbReference type="RefSeq" id="XP_030978788.1"/>
    </source>
</evidence>
<comment type="similarity">
    <text evidence="1">Belongs to the UPF0235 family.</text>
</comment>